<keyword evidence="3" id="KW-0418">Kinase</keyword>
<dbReference type="CDD" id="cd14014">
    <property type="entry name" value="STKc_PknB_like"/>
    <property type="match status" value="1"/>
</dbReference>
<dbReference type="GO" id="GO:0005524">
    <property type="term" value="F:ATP binding"/>
    <property type="evidence" value="ECO:0007669"/>
    <property type="project" value="UniProtKB-UniRule"/>
</dbReference>
<dbReference type="RefSeq" id="WP_162123356.1">
    <property type="nucleotide sequence ID" value="NZ_PDWK01000004.1"/>
</dbReference>
<dbReference type="PROSITE" id="PS00107">
    <property type="entry name" value="PROTEIN_KINASE_ATP"/>
    <property type="match status" value="1"/>
</dbReference>
<reference evidence="9" key="1">
    <citation type="submission" date="2017-10" db="EMBL/GenBank/DDBJ databases">
        <title>Whole genome sequencing of members of genus Pseudoxanthomonas.</title>
        <authorList>
            <person name="Kumar S."/>
            <person name="Bansal K."/>
            <person name="Kaur A."/>
            <person name="Patil P."/>
            <person name="Sharma S."/>
            <person name="Patil P.B."/>
        </authorList>
    </citation>
    <scope>NUCLEOTIDE SEQUENCE</scope>
    <source>
        <strain evidence="9">DSM 22914</strain>
    </source>
</reference>
<protein>
    <recommendedName>
        <fullName evidence="8">Protein kinase domain-containing protein</fullName>
    </recommendedName>
</protein>
<evidence type="ECO:0000313" key="10">
    <source>
        <dbReference type="Proteomes" id="UP000717981"/>
    </source>
</evidence>
<dbReference type="PROSITE" id="PS50011">
    <property type="entry name" value="PROTEIN_KINASE_DOM"/>
    <property type="match status" value="1"/>
</dbReference>
<dbReference type="InterPro" id="IPR011009">
    <property type="entry name" value="Kinase-like_dom_sf"/>
</dbReference>
<dbReference type="GO" id="GO:0004674">
    <property type="term" value="F:protein serine/threonine kinase activity"/>
    <property type="evidence" value="ECO:0007669"/>
    <property type="project" value="TreeGrafter"/>
</dbReference>
<evidence type="ECO:0000256" key="7">
    <source>
        <dbReference type="SAM" id="Phobius"/>
    </source>
</evidence>
<proteinExistence type="predicted"/>
<evidence type="ECO:0000256" key="1">
    <source>
        <dbReference type="ARBA" id="ARBA00022679"/>
    </source>
</evidence>
<dbReference type="InterPro" id="IPR008271">
    <property type="entry name" value="Ser/Thr_kinase_AS"/>
</dbReference>
<evidence type="ECO:0000259" key="8">
    <source>
        <dbReference type="PROSITE" id="PS50011"/>
    </source>
</evidence>
<evidence type="ECO:0000256" key="4">
    <source>
        <dbReference type="ARBA" id="ARBA00022840"/>
    </source>
</evidence>
<dbReference type="SUPFAM" id="SSF56112">
    <property type="entry name" value="Protein kinase-like (PK-like)"/>
    <property type="match status" value="1"/>
</dbReference>
<dbReference type="Proteomes" id="UP000717981">
    <property type="component" value="Unassembled WGS sequence"/>
</dbReference>
<dbReference type="PANTHER" id="PTHR43289">
    <property type="entry name" value="MITOGEN-ACTIVATED PROTEIN KINASE KINASE KINASE 20-RELATED"/>
    <property type="match status" value="1"/>
</dbReference>
<dbReference type="PROSITE" id="PS00108">
    <property type="entry name" value="PROTEIN_KINASE_ST"/>
    <property type="match status" value="1"/>
</dbReference>
<name>A0A921P5Z2_9GAMM</name>
<evidence type="ECO:0000256" key="3">
    <source>
        <dbReference type="ARBA" id="ARBA00022777"/>
    </source>
</evidence>
<keyword evidence="10" id="KW-1185">Reference proteome</keyword>
<dbReference type="Gene3D" id="3.30.200.20">
    <property type="entry name" value="Phosphorylase Kinase, domain 1"/>
    <property type="match status" value="1"/>
</dbReference>
<dbReference type="EMBL" id="PDWK01000004">
    <property type="protein sequence ID" value="KAF1690604.1"/>
    <property type="molecule type" value="Genomic_DNA"/>
</dbReference>
<dbReference type="Pfam" id="PF00069">
    <property type="entry name" value="Pkinase"/>
    <property type="match status" value="1"/>
</dbReference>
<dbReference type="OrthoDB" id="9801841at2"/>
<dbReference type="InterPro" id="IPR017441">
    <property type="entry name" value="Protein_kinase_ATP_BS"/>
</dbReference>
<dbReference type="PANTHER" id="PTHR43289:SF6">
    <property type="entry name" value="SERINE_THREONINE-PROTEIN KINASE NEKL-3"/>
    <property type="match status" value="1"/>
</dbReference>
<feature type="binding site" evidence="5">
    <location>
        <position position="80"/>
    </location>
    <ligand>
        <name>ATP</name>
        <dbReference type="ChEBI" id="CHEBI:30616"/>
    </ligand>
</feature>
<feature type="compositionally biased region" description="Basic residues" evidence="6">
    <location>
        <begin position="363"/>
        <end position="382"/>
    </location>
</feature>
<dbReference type="InterPro" id="IPR000719">
    <property type="entry name" value="Prot_kinase_dom"/>
</dbReference>
<feature type="transmembrane region" description="Helical" evidence="7">
    <location>
        <begin position="339"/>
        <end position="359"/>
    </location>
</feature>
<feature type="compositionally biased region" description="Low complexity" evidence="6">
    <location>
        <begin position="383"/>
        <end position="400"/>
    </location>
</feature>
<evidence type="ECO:0000313" key="9">
    <source>
        <dbReference type="EMBL" id="KAF1690604.1"/>
    </source>
</evidence>
<dbReference type="Gene3D" id="1.10.510.10">
    <property type="entry name" value="Transferase(Phosphotransferase) domain 1"/>
    <property type="match status" value="1"/>
</dbReference>
<keyword evidence="7" id="KW-1133">Transmembrane helix</keyword>
<keyword evidence="4 5" id="KW-0067">ATP-binding</keyword>
<comment type="caution">
    <text evidence="9">The sequence shown here is derived from an EMBL/GenBank/DDBJ whole genome shotgun (WGS) entry which is preliminary data.</text>
</comment>
<organism evidence="9 10">
    <name type="scientific">Pseudoxanthomonas taiwanensis</name>
    <dbReference type="NCBI Taxonomy" id="176598"/>
    <lineage>
        <taxon>Bacteria</taxon>
        <taxon>Pseudomonadati</taxon>
        <taxon>Pseudomonadota</taxon>
        <taxon>Gammaproteobacteria</taxon>
        <taxon>Lysobacterales</taxon>
        <taxon>Lysobacteraceae</taxon>
        <taxon>Pseudoxanthomonas</taxon>
    </lineage>
</organism>
<dbReference type="SMART" id="SM00220">
    <property type="entry name" value="S_TKc"/>
    <property type="match status" value="1"/>
</dbReference>
<keyword evidence="7" id="KW-0812">Transmembrane</keyword>
<dbReference type="AlphaFoldDB" id="A0A921P5Z2"/>
<sequence length="400" mass="43131">MNTGSGGDPAACAARPPGPAAAAGAIHPAFLPPEALELDLSDPQQRDFGDYELRERLGAGGMGVVYRAWQRSLDREVAIKLLSSAPWTQDEAAARFRREARSAARLQHPNIVAIHGFGSHDGIEYYAMALVRGPSLARRLAVDGPMAPRQAARLGRTVAEALHYAHRLGVLHLDLKPGNVLIGENGEPQVADFGLARHVEGGRAVDPDEVSGTPSYMAPEQLDPGPDGIGVATDIYGLGAILYELLTGEPPFHAPTPARTLALLRHGRLRRPRRYRPDLPLDLEAICMRCLARAPAERYPDAHALAEDLGRFLEGREVSVRPLNAVQRLGRWIRREPKLGGAILAAVLALVVGLARRWCSGSGRRRARPPRAGRPGAARRRGLASGRRGPPCRRPAPAGR</sequence>
<gene>
    <name evidence="9" type="ORF">CR938_01745</name>
</gene>
<accession>A0A921P5Z2</accession>
<evidence type="ECO:0000256" key="6">
    <source>
        <dbReference type="SAM" id="MobiDB-lite"/>
    </source>
</evidence>
<keyword evidence="7" id="KW-0472">Membrane</keyword>
<feature type="region of interest" description="Disordered" evidence="6">
    <location>
        <begin position="361"/>
        <end position="400"/>
    </location>
</feature>
<keyword evidence="1" id="KW-0808">Transferase</keyword>
<evidence type="ECO:0000256" key="5">
    <source>
        <dbReference type="PROSITE-ProRule" id="PRU10141"/>
    </source>
</evidence>
<keyword evidence="2 5" id="KW-0547">Nucleotide-binding</keyword>
<evidence type="ECO:0000256" key="2">
    <source>
        <dbReference type="ARBA" id="ARBA00022741"/>
    </source>
</evidence>
<feature type="domain" description="Protein kinase" evidence="8">
    <location>
        <begin position="51"/>
        <end position="313"/>
    </location>
</feature>